<gene>
    <name evidence="2" type="ORF">LTR78_001977</name>
</gene>
<dbReference type="PANTHER" id="PTHR47237:SF1">
    <property type="entry name" value="SLL0310 PROTEIN"/>
    <property type="match status" value="1"/>
</dbReference>
<dbReference type="InterPro" id="IPR016181">
    <property type="entry name" value="Acyl_CoA_acyltransferase"/>
</dbReference>
<feature type="domain" description="N-acetyltransferase" evidence="1">
    <location>
        <begin position="13"/>
        <end position="158"/>
    </location>
</feature>
<dbReference type="Gene3D" id="3.40.630.30">
    <property type="match status" value="1"/>
</dbReference>
<keyword evidence="3" id="KW-1185">Reference proteome</keyword>
<dbReference type="PANTHER" id="PTHR47237">
    <property type="entry name" value="SLL0310 PROTEIN"/>
    <property type="match status" value="1"/>
</dbReference>
<dbReference type="GO" id="GO:0016747">
    <property type="term" value="F:acyltransferase activity, transferring groups other than amino-acyl groups"/>
    <property type="evidence" value="ECO:0007669"/>
    <property type="project" value="InterPro"/>
</dbReference>
<reference evidence="2" key="1">
    <citation type="submission" date="2023-07" db="EMBL/GenBank/DDBJ databases">
        <title>Black Yeasts Isolated from many extreme environments.</title>
        <authorList>
            <person name="Coleine C."/>
            <person name="Stajich J.E."/>
            <person name="Selbmann L."/>
        </authorList>
    </citation>
    <scope>NUCLEOTIDE SEQUENCE</scope>
    <source>
        <strain evidence="2">CCFEE 5485</strain>
    </source>
</reference>
<dbReference type="Proteomes" id="UP001274830">
    <property type="component" value="Unassembled WGS sequence"/>
</dbReference>
<dbReference type="Gene3D" id="3.40.630.90">
    <property type="match status" value="1"/>
</dbReference>
<dbReference type="InterPro" id="IPR000182">
    <property type="entry name" value="GNAT_dom"/>
</dbReference>
<evidence type="ECO:0000313" key="2">
    <source>
        <dbReference type="EMBL" id="KAK3677882.1"/>
    </source>
</evidence>
<proteinExistence type="predicted"/>
<protein>
    <recommendedName>
        <fullName evidence="1">N-acetyltransferase domain-containing protein</fullName>
    </recommendedName>
</protein>
<dbReference type="Pfam" id="PF00583">
    <property type="entry name" value="Acetyltransf_1"/>
    <property type="match status" value="1"/>
</dbReference>
<comment type="caution">
    <text evidence="2">The sequence shown here is derived from an EMBL/GenBank/DDBJ whole genome shotgun (WGS) entry which is preliminary data.</text>
</comment>
<sequence length="347" mass="38928">MATDRILYSNNDYEIRPARSVNEYRNLWWRYMVELGWNRGYFDIDTYMNPSHGSGMLLLIHKGQDKRRICGHVAAVINANNTGWLSLFVVGEEHRGKGMGGKLFEAAMEDFREHGTEIMGLDGVAEQKATYERRGFVDSPLGTVRIMTRPLVEKVPLPTRDGEVPGHFIQIYDVPLHLLAQHEQKYTGFQRPALWSNEHLFERDDIDGVALASTDNPQTVNDLQGWTIIRRSLHGPRIGPLYAENAEVAQAVLERAIELANVKFVDAVHPDDPYEDMSEAEIAEKAYITAEVWGGNPEAVKVFEQAGWTYAGVSYHRMWVGGKATPEFSEGGAAQQGVFAMMDAATG</sequence>
<dbReference type="AlphaFoldDB" id="A0AAE1C4K5"/>
<evidence type="ECO:0000313" key="3">
    <source>
        <dbReference type="Proteomes" id="UP001274830"/>
    </source>
</evidence>
<dbReference type="EMBL" id="JAUTXT010000005">
    <property type="protein sequence ID" value="KAK3677882.1"/>
    <property type="molecule type" value="Genomic_DNA"/>
</dbReference>
<name>A0AAE1C4K5_9PEZI</name>
<dbReference type="SUPFAM" id="SSF55729">
    <property type="entry name" value="Acyl-CoA N-acyltransferases (Nat)"/>
    <property type="match status" value="1"/>
</dbReference>
<dbReference type="PROSITE" id="PS51186">
    <property type="entry name" value="GNAT"/>
    <property type="match status" value="1"/>
</dbReference>
<dbReference type="CDD" id="cd04301">
    <property type="entry name" value="NAT_SF"/>
    <property type="match status" value="1"/>
</dbReference>
<organism evidence="2 3">
    <name type="scientific">Recurvomyces mirabilis</name>
    <dbReference type="NCBI Taxonomy" id="574656"/>
    <lineage>
        <taxon>Eukaryota</taxon>
        <taxon>Fungi</taxon>
        <taxon>Dikarya</taxon>
        <taxon>Ascomycota</taxon>
        <taxon>Pezizomycotina</taxon>
        <taxon>Dothideomycetes</taxon>
        <taxon>Dothideomycetidae</taxon>
        <taxon>Mycosphaerellales</taxon>
        <taxon>Teratosphaeriaceae</taxon>
        <taxon>Recurvomyces</taxon>
    </lineage>
</organism>
<dbReference type="InterPro" id="IPR052729">
    <property type="entry name" value="Acyl/Acetyltrans_Enzymes"/>
</dbReference>
<accession>A0AAE1C4K5</accession>
<evidence type="ECO:0000259" key="1">
    <source>
        <dbReference type="PROSITE" id="PS51186"/>
    </source>
</evidence>